<dbReference type="EMBL" id="PDNA01000004">
    <property type="protein sequence ID" value="PGH27816.1"/>
    <property type="molecule type" value="Genomic_DNA"/>
</dbReference>
<sequence length="84" mass="8771">MAPNQLDGPSPYRPAPLALSAELTPPSGSIVFDTLPARQFTGTQQPFTSAAHAETDQKSSSITRAALCATTTLAAIARRSSAER</sequence>
<dbReference type="AlphaFoldDB" id="A0A2B7Z1K6"/>
<comment type="caution">
    <text evidence="2">The sequence shown here is derived from an EMBL/GenBank/DDBJ whole genome shotgun (WGS) entry which is preliminary data.</text>
</comment>
<gene>
    <name evidence="2" type="ORF">AJ80_00604</name>
</gene>
<accession>A0A2B7Z1K6</accession>
<dbReference type="Proteomes" id="UP000224634">
    <property type="component" value="Unassembled WGS sequence"/>
</dbReference>
<evidence type="ECO:0000256" key="1">
    <source>
        <dbReference type="SAM" id="MobiDB-lite"/>
    </source>
</evidence>
<proteinExistence type="predicted"/>
<evidence type="ECO:0000313" key="3">
    <source>
        <dbReference type="Proteomes" id="UP000224634"/>
    </source>
</evidence>
<protein>
    <submittedName>
        <fullName evidence="2">Uncharacterized protein</fullName>
    </submittedName>
</protein>
<keyword evidence="3" id="KW-1185">Reference proteome</keyword>
<evidence type="ECO:0000313" key="2">
    <source>
        <dbReference type="EMBL" id="PGH27816.1"/>
    </source>
</evidence>
<reference evidence="2 3" key="1">
    <citation type="submission" date="2017-10" db="EMBL/GenBank/DDBJ databases">
        <title>Comparative genomics in systemic dimorphic fungi from Ajellomycetaceae.</title>
        <authorList>
            <person name="Munoz J.F."/>
            <person name="Mcewen J.G."/>
            <person name="Clay O.K."/>
            <person name="Cuomo C.A."/>
        </authorList>
    </citation>
    <scope>NUCLEOTIDE SEQUENCE [LARGE SCALE GENOMIC DNA]</scope>
    <source>
        <strain evidence="2 3">UAMH7299</strain>
    </source>
</reference>
<name>A0A2B7Z1K6_POLH7</name>
<organism evidence="2 3">
    <name type="scientific">Polytolypa hystricis (strain UAMH7299)</name>
    <dbReference type="NCBI Taxonomy" id="1447883"/>
    <lineage>
        <taxon>Eukaryota</taxon>
        <taxon>Fungi</taxon>
        <taxon>Dikarya</taxon>
        <taxon>Ascomycota</taxon>
        <taxon>Pezizomycotina</taxon>
        <taxon>Eurotiomycetes</taxon>
        <taxon>Eurotiomycetidae</taxon>
        <taxon>Onygenales</taxon>
        <taxon>Onygenales incertae sedis</taxon>
        <taxon>Polytolypa</taxon>
    </lineage>
</organism>
<feature type="region of interest" description="Disordered" evidence="1">
    <location>
        <begin position="1"/>
        <end position="20"/>
    </location>
</feature>